<keyword evidence="11" id="KW-1185">Reference proteome</keyword>
<feature type="region of interest" description="Disordered" evidence="10">
    <location>
        <begin position="1"/>
        <end position="50"/>
    </location>
</feature>
<sequence>MATLATLGRLGRSVRPPVPAPSLPLLLPPARGRKSRHDPPAKSKIGRLRTPTPVDPVEMYVLMERFKSYKQTVQALRREFMEEVWRKAHDKKFADLKALRDSEEHKQLMAWNQAENARLQALRISRLQRQEQEQERLRELEEMQKAQEMEAFVREKEKEVLQLQEDAKTFITQDNLEEKIEAALDNPRNYNWALTKEGHVIRPRGT</sequence>
<feature type="coiled-coil region" evidence="9">
    <location>
        <begin position="124"/>
        <end position="173"/>
    </location>
</feature>
<dbReference type="CTD" id="64949"/>
<dbReference type="PANTHER" id="PTHR21035:SF2">
    <property type="entry name" value="SMALL RIBOSOMAL SUBUNIT PROTEIN MS26"/>
    <property type="match status" value="1"/>
</dbReference>
<keyword evidence="4 12" id="KW-0689">Ribosomal protein</keyword>
<dbReference type="PANTHER" id="PTHR21035">
    <property type="entry name" value="28S RIBOSOMAL PROTEIN S26, MITOCHONDRIAL"/>
    <property type="match status" value="1"/>
</dbReference>
<dbReference type="AlphaFoldDB" id="A0A6P5LRH7"/>
<organism evidence="11 12">
    <name type="scientific">Phascolarctos cinereus</name>
    <name type="common">Koala</name>
    <dbReference type="NCBI Taxonomy" id="38626"/>
    <lineage>
        <taxon>Eukaryota</taxon>
        <taxon>Metazoa</taxon>
        <taxon>Chordata</taxon>
        <taxon>Craniata</taxon>
        <taxon>Vertebrata</taxon>
        <taxon>Euteleostomi</taxon>
        <taxon>Mammalia</taxon>
        <taxon>Metatheria</taxon>
        <taxon>Diprotodontia</taxon>
        <taxon>Phascolarctidae</taxon>
        <taxon>Phascolarctos</taxon>
    </lineage>
</organism>
<dbReference type="GeneID" id="110221108"/>
<keyword evidence="5" id="KW-0496">Mitochondrion</keyword>
<evidence type="ECO:0000256" key="7">
    <source>
        <dbReference type="ARBA" id="ARBA00035138"/>
    </source>
</evidence>
<evidence type="ECO:0000313" key="12">
    <source>
        <dbReference type="RefSeq" id="XP_020861160.1"/>
    </source>
</evidence>
<evidence type="ECO:0000256" key="10">
    <source>
        <dbReference type="SAM" id="MobiDB-lite"/>
    </source>
</evidence>
<name>A0A6P5LRH7_PHACI</name>
<dbReference type="KEGG" id="pcw:110221108"/>
<evidence type="ECO:0000256" key="3">
    <source>
        <dbReference type="ARBA" id="ARBA00022946"/>
    </source>
</evidence>
<dbReference type="FunCoup" id="A0A6P5LRH7">
    <property type="interactions" value="1539"/>
</dbReference>
<dbReference type="GO" id="GO:0005763">
    <property type="term" value="C:mitochondrial small ribosomal subunit"/>
    <property type="evidence" value="ECO:0007669"/>
    <property type="project" value="InterPro"/>
</dbReference>
<comment type="similarity">
    <text evidence="2">Belongs to the mitochondrion-specific ribosomal protein mS26 family.</text>
</comment>
<keyword evidence="9" id="KW-0175">Coiled coil</keyword>
<comment type="subcellular location">
    <subcellularLocation>
        <location evidence="1">Mitochondrion</location>
    </subcellularLocation>
</comment>
<evidence type="ECO:0000313" key="11">
    <source>
        <dbReference type="Proteomes" id="UP000515140"/>
    </source>
</evidence>
<gene>
    <name evidence="12" type="primary">MRPS26</name>
</gene>
<evidence type="ECO:0000256" key="4">
    <source>
        <dbReference type="ARBA" id="ARBA00022980"/>
    </source>
</evidence>
<dbReference type="OMA" id="AWVQLKE"/>
<dbReference type="Pfam" id="PF14943">
    <property type="entry name" value="MRP-S26"/>
    <property type="match status" value="1"/>
</dbReference>
<protein>
    <recommendedName>
        <fullName evidence="7">Small ribosomal subunit protein mS26</fullName>
    </recommendedName>
    <alternativeName>
        <fullName evidence="8">28S ribosomal protein S26, mitochondrial</fullName>
    </alternativeName>
</protein>
<dbReference type="GO" id="GO:0005654">
    <property type="term" value="C:nucleoplasm"/>
    <property type="evidence" value="ECO:0007669"/>
    <property type="project" value="Ensembl"/>
</dbReference>
<reference evidence="12" key="1">
    <citation type="submission" date="2025-08" db="UniProtKB">
        <authorList>
            <consortium name="RefSeq"/>
        </authorList>
    </citation>
    <scope>IDENTIFICATION</scope>
    <source>
        <tissue evidence="12">Spleen</tissue>
    </source>
</reference>
<keyword evidence="3" id="KW-0809">Transit peptide</keyword>
<evidence type="ECO:0000256" key="2">
    <source>
        <dbReference type="ARBA" id="ARBA00009672"/>
    </source>
</evidence>
<evidence type="ECO:0000256" key="1">
    <source>
        <dbReference type="ARBA" id="ARBA00004173"/>
    </source>
</evidence>
<evidence type="ECO:0000256" key="9">
    <source>
        <dbReference type="SAM" id="Coils"/>
    </source>
</evidence>
<evidence type="ECO:0000256" key="6">
    <source>
        <dbReference type="ARBA" id="ARBA00023274"/>
    </source>
</evidence>
<accession>A0A6P5LRH7</accession>
<proteinExistence type="inferred from homology"/>
<dbReference type="RefSeq" id="XP_020861160.1">
    <property type="nucleotide sequence ID" value="XM_021005501.1"/>
</dbReference>
<dbReference type="InParanoid" id="A0A6P5LRH7"/>
<evidence type="ECO:0000256" key="8">
    <source>
        <dbReference type="ARBA" id="ARBA00035344"/>
    </source>
</evidence>
<dbReference type="InterPro" id="IPR026140">
    <property type="entry name" value="Ribosomal_mS26"/>
</dbReference>
<evidence type="ECO:0000256" key="5">
    <source>
        <dbReference type="ARBA" id="ARBA00023128"/>
    </source>
</evidence>
<dbReference type="Proteomes" id="UP000515140">
    <property type="component" value="Unplaced"/>
</dbReference>
<keyword evidence="6" id="KW-0687">Ribonucleoprotein</keyword>